<organism evidence="2 3">
    <name type="scientific">Ruminococcus hominis</name>
    <dbReference type="NCBI Taxonomy" id="2763065"/>
    <lineage>
        <taxon>Bacteria</taxon>
        <taxon>Bacillati</taxon>
        <taxon>Bacillota</taxon>
        <taxon>Clostridia</taxon>
        <taxon>Eubacteriales</taxon>
        <taxon>Oscillospiraceae</taxon>
        <taxon>Ruminococcus</taxon>
    </lineage>
</organism>
<protein>
    <submittedName>
        <fullName evidence="2">Uncharacterized protein</fullName>
    </submittedName>
</protein>
<dbReference type="RefSeq" id="WP_186865458.1">
    <property type="nucleotide sequence ID" value="NZ_JACOPE010000001.1"/>
</dbReference>
<dbReference type="Proteomes" id="UP000631576">
    <property type="component" value="Unassembled WGS sequence"/>
</dbReference>
<reference evidence="2 3" key="1">
    <citation type="submission" date="2020-08" db="EMBL/GenBank/DDBJ databases">
        <title>Genome public.</title>
        <authorList>
            <person name="Liu C."/>
            <person name="Sun Q."/>
        </authorList>
    </citation>
    <scope>NUCLEOTIDE SEQUENCE [LARGE SCALE GENOMIC DNA]</scope>
    <source>
        <strain evidence="2 3">NSJ-13</strain>
    </source>
</reference>
<accession>A0ABR7GD47</accession>
<keyword evidence="1" id="KW-0812">Transmembrane</keyword>
<sequence>MACFLAPATEAIVVSAAAHHNRKVSKDNSSESKQQESVTFSSYLVQKLQWLSTLLWGGSFLLLIEHIWHGEIVPWFPFLTALNNPNDISPMLTEIATVGTAMALTVTFTWFIAVAVCYMALKKQSDKSIITD</sequence>
<feature type="transmembrane region" description="Helical" evidence="1">
    <location>
        <begin position="95"/>
        <end position="121"/>
    </location>
</feature>
<keyword evidence="3" id="KW-1185">Reference proteome</keyword>
<feature type="transmembrane region" description="Helical" evidence="1">
    <location>
        <begin position="50"/>
        <end position="68"/>
    </location>
</feature>
<gene>
    <name evidence="2" type="ORF">H8S40_14165</name>
</gene>
<comment type="caution">
    <text evidence="2">The sequence shown here is derived from an EMBL/GenBank/DDBJ whole genome shotgun (WGS) entry which is preliminary data.</text>
</comment>
<name>A0ABR7GD47_9FIRM</name>
<dbReference type="EMBL" id="JACOPE010000001">
    <property type="protein sequence ID" value="MBC5684661.1"/>
    <property type="molecule type" value="Genomic_DNA"/>
</dbReference>
<keyword evidence="1" id="KW-0472">Membrane</keyword>
<evidence type="ECO:0000256" key="1">
    <source>
        <dbReference type="SAM" id="Phobius"/>
    </source>
</evidence>
<keyword evidence="1" id="KW-1133">Transmembrane helix</keyword>
<evidence type="ECO:0000313" key="3">
    <source>
        <dbReference type="Proteomes" id="UP000631576"/>
    </source>
</evidence>
<evidence type="ECO:0000313" key="2">
    <source>
        <dbReference type="EMBL" id="MBC5684661.1"/>
    </source>
</evidence>
<proteinExistence type="predicted"/>